<evidence type="ECO:0000313" key="1">
    <source>
        <dbReference type="EMBL" id="CAI2180450.1"/>
    </source>
</evidence>
<accession>A0A9W4STY5</accession>
<reference evidence="1" key="1">
    <citation type="submission" date="2022-08" db="EMBL/GenBank/DDBJ databases">
        <authorList>
            <person name="Kallberg Y."/>
            <person name="Tangrot J."/>
            <person name="Rosling A."/>
        </authorList>
    </citation>
    <scope>NUCLEOTIDE SEQUENCE</scope>
    <source>
        <strain evidence="1">Wild A</strain>
    </source>
</reference>
<dbReference type="EMBL" id="CAMKVN010002291">
    <property type="protein sequence ID" value="CAI2180450.1"/>
    <property type="molecule type" value="Genomic_DNA"/>
</dbReference>
<keyword evidence="2" id="KW-1185">Reference proteome</keyword>
<name>A0A9W4STY5_9GLOM</name>
<dbReference type="AlphaFoldDB" id="A0A9W4STY5"/>
<comment type="caution">
    <text evidence="1">The sequence shown here is derived from an EMBL/GenBank/DDBJ whole genome shotgun (WGS) entry which is preliminary data.</text>
</comment>
<evidence type="ECO:0000313" key="2">
    <source>
        <dbReference type="Proteomes" id="UP001153678"/>
    </source>
</evidence>
<sequence>MSTFTILGKSFTLWCFDQKSKVIFKVIIVDIEYNKIKNITLDGLLIDKLENEIDTIGRVFDEELAMLEFWKGLSKAKIIFPYSQNMLLDNSLFEVKNESDLEFNLRPTVKDGLMDNKYVYLKDVVNMQIDDLLEQFNCDGFLCLSNKFTALDKIQKFLDWDKDIYLYFVVPPEIFYRFPPQKYKNSKNDDHQKFPTWINKLSQYALEVPMRI</sequence>
<gene>
    <name evidence="1" type="ORF">FWILDA_LOCUS9587</name>
</gene>
<protein>
    <submittedName>
        <fullName evidence="1">6917_t:CDS:1</fullName>
    </submittedName>
</protein>
<proteinExistence type="predicted"/>
<dbReference type="Proteomes" id="UP001153678">
    <property type="component" value="Unassembled WGS sequence"/>
</dbReference>
<organism evidence="1 2">
    <name type="scientific">Funneliformis geosporum</name>
    <dbReference type="NCBI Taxonomy" id="1117311"/>
    <lineage>
        <taxon>Eukaryota</taxon>
        <taxon>Fungi</taxon>
        <taxon>Fungi incertae sedis</taxon>
        <taxon>Mucoromycota</taxon>
        <taxon>Glomeromycotina</taxon>
        <taxon>Glomeromycetes</taxon>
        <taxon>Glomerales</taxon>
        <taxon>Glomeraceae</taxon>
        <taxon>Funneliformis</taxon>
    </lineage>
</organism>